<dbReference type="HOGENOM" id="CLU_017344_4_1_2"/>
<dbReference type="STRING" id="1577791.Mpt1_c03540"/>
<organism evidence="6 7">
    <name type="scientific">Candidatus Methanoplasma termitum</name>
    <dbReference type="NCBI Taxonomy" id="1577791"/>
    <lineage>
        <taxon>Archaea</taxon>
        <taxon>Methanobacteriati</taxon>
        <taxon>Thermoplasmatota</taxon>
        <taxon>Thermoplasmata</taxon>
        <taxon>Methanomassiliicoccales</taxon>
        <taxon>Methanomassiliicoccaceae</taxon>
        <taxon>Candidatus Methanoplasma</taxon>
    </lineage>
</organism>
<dbReference type="OrthoDB" id="30658at2157"/>
<feature type="compositionally biased region" description="Basic and acidic residues" evidence="3">
    <location>
        <begin position="564"/>
        <end position="583"/>
    </location>
</feature>
<dbReference type="Pfam" id="PF00005">
    <property type="entry name" value="ABC_tran"/>
    <property type="match status" value="2"/>
</dbReference>
<feature type="region of interest" description="Disordered" evidence="3">
    <location>
        <begin position="564"/>
        <end position="589"/>
    </location>
</feature>
<evidence type="ECO:0000313" key="6">
    <source>
        <dbReference type="EMBL" id="AIZ56250.1"/>
    </source>
</evidence>
<dbReference type="FunFam" id="3.40.50.300:FF:001546">
    <property type="entry name" value="RNase L inhibitor homolog"/>
    <property type="match status" value="1"/>
</dbReference>
<evidence type="ECO:0000256" key="3">
    <source>
        <dbReference type="SAM" id="MobiDB-lite"/>
    </source>
</evidence>
<dbReference type="Proteomes" id="UP000030787">
    <property type="component" value="Chromosome"/>
</dbReference>
<dbReference type="EMBL" id="CP010070">
    <property type="protein sequence ID" value="AIZ56250.1"/>
    <property type="molecule type" value="Genomic_DNA"/>
</dbReference>
<keyword evidence="1" id="KW-0547">Nucleotide-binding</keyword>
<feature type="domain" description="ABC transporter" evidence="4">
    <location>
        <begin position="67"/>
        <end position="311"/>
    </location>
</feature>
<dbReference type="PROSITE" id="PS51379">
    <property type="entry name" value="4FE4S_FER_2"/>
    <property type="match status" value="1"/>
</dbReference>
<dbReference type="InterPro" id="IPR013283">
    <property type="entry name" value="RLI1"/>
</dbReference>
<feature type="domain" description="ABC transporter" evidence="4">
    <location>
        <begin position="339"/>
        <end position="552"/>
    </location>
</feature>
<dbReference type="SMART" id="SM00382">
    <property type="entry name" value="AAA"/>
    <property type="match status" value="2"/>
</dbReference>
<accession>A0A0A7LAQ7</accession>
<dbReference type="KEGG" id="mear:Mpt1_c03540"/>
<dbReference type="SUPFAM" id="SSF54862">
    <property type="entry name" value="4Fe-4S ferredoxins"/>
    <property type="match status" value="1"/>
</dbReference>
<dbReference type="PRINTS" id="PR01868">
    <property type="entry name" value="ABCEFAMILY"/>
</dbReference>
<gene>
    <name evidence="6" type="primary">malK1</name>
    <name evidence="6" type="ORF">Mpt1_c03540</name>
</gene>
<dbReference type="RefSeq" id="WP_048111584.1">
    <property type="nucleotide sequence ID" value="NZ_CP010070.1"/>
</dbReference>
<dbReference type="GO" id="GO:0005524">
    <property type="term" value="F:ATP binding"/>
    <property type="evidence" value="ECO:0007669"/>
    <property type="project" value="UniProtKB-KW"/>
</dbReference>
<evidence type="ECO:0000256" key="1">
    <source>
        <dbReference type="ARBA" id="ARBA00022741"/>
    </source>
</evidence>
<reference evidence="6 7" key="1">
    <citation type="journal article" date="2014" name="Appl. Environ. Microbiol.">
        <title>Comparative Genome Analysis of 'Candidatus Methanoplasma termitum' Indicates a New Mode of Energy Metabolism in the Seventh Order of Methanogens.</title>
        <authorList>
            <person name="Lang K."/>
            <person name="Schuldes J."/>
            <person name="Klingl A."/>
            <person name="Poehlein A."/>
            <person name="Daniel R."/>
            <person name="Brune A."/>
        </authorList>
    </citation>
    <scope>NUCLEOTIDE SEQUENCE [LARGE SCALE GENOMIC DNA]</scope>
    <source>
        <strain evidence="7">Mpt1</strain>
    </source>
</reference>
<dbReference type="InterPro" id="IPR027417">
    <property type="entry name" value="P-loop_NTPase"/>
</dbReference>
<dbReference type="Gene3D" id="3.40.50.300">
    <property type="entry name" value="P-loop containing nucleotide triphosphate hydrolases"/>
    <property type="match status" value="2"/>
</dbReference>
<keyword evidence="2" id="KW-0067">ATP-binding</keyword>
<dbReference type="InterPro" id="IPR017896">
    <property type="entry name" value="4Fe4S_Fe-S-bd"/>
</dbReference>
<dbReference type="AlphaFoldDB" id="A0A0A7LAQ7"/>
<dbReference type="SUPFAM" id="SSF52540">
    <property type="entry name" value="P-loop containing nucleoside triphosphate hydrolases"/>
    <property type="match status" value="2"/>
</dbReference>
<dbReference type="PROSITE" id="PS00211">
    <property type="entry name" value="ABC_TRANSPORTER_1"/>
    <property type="match status" value="1"/>
</dbReference>
<protein>
    <submittedName>
        <fullName evidence="6">MalK1 protein</fullName>
        <ecNumber evidence="6">3.6.3.19</ecNumber>
    </submittedName>
</protein>
<dbReference type="NCBIfam" id="NF009945">
    <property type="entry name" value="PRK13409.1"/>
    <property type="match status" value="1"/>
</dbReference>
<dbReference type="InterPro" id="IPR017871">
    <property type="entry name" value="ABC_transporter-like_CS"/>
</dbReference>
<dbReference type="GeneID" id="24818025"/>
<keyword evidence="7" id="KW-1185">Reference proteome</keyword>
<dbReference type="GO" id="GO:0016887">
    <property type="term" value="F:ATP hydrolysis activity"/>
    <property type="evidence" value="ECO:0007669"/>
    <property type="project" value="InterPro"/>
</dbReference>
<proteinExistence type="predicted"/>
<dbReference type="PROSITE" id="PS50893">
    <property type="entry name" value="ABC_TRANSPORTER_2"/>
    <property type="match status" value="2"/>
</dbReference>
<dbReference type="InterPro" id="IPR003593">
    <property type="entry name" value="AAA+_ATPase"/>
</dbReference>
<evidence type="ECO:0000259" key="4">
    <source>
        <dbReference type="PROSITE" id="PS50893"/>
    </source>
</evidence>
<name>A0A0A7LAQ7_9ARCH</name>
<dbReference type="PANTHER" id="PTHR19248">
    <property type="entry name" value="ATP-BINDING TRANSPORT PROTEIN-RELATED"/>
    <property type="match status" value="1"/>
</dbReference>
<evidence type="ECO:0000259" key="5">
    <source>
        <dbReference type="PROSITE" id="PS51379"/>
    </source>
</evidence>
<sequence>MRIAAVLHDRCQNRKCNKECLKFCPLVRTGVECITFNERGKPIISEALCQGCGICVNKCQFEAIKIIGLADELKGEMVHQYGENTFRLYRLPVPKKGIITGILGPNGIGKTTAIKLLSGIEVPNLGRYEKPPSKEEVLQRFAGMEIYDHLKALYSGNVRVSMKPQYVDKLPQSVKGVVRDLLGKVQERMNIEEAAKLFELTEVLDRELTKLSGGELQRLAVAATIMKEADIYFFDEPTSYLDIYQRVRIARIIKDLSVNKQVIVIEHDLAILDYLADNVNIVYGSEGAYGVFTLPRQVRTAINVYLDGYLPEENIRFRDRPIEFFSSPPRAEWNTPDLVEFDSVEKDLGGFKLTIGRGAVKIGESVGIVGPNATGKTTFVKMLAGVFKPDKGELHSTLKVSYKPQYISPDGEGTVRDILFAHAYETVNSGFFEGEVLNPLGIKHLMEKDIRTLSGGELQRVAITMCLASEADMYLFDEPSAYLDSNQRMNAARTIRRMMEKTGKSGMIVDHDIYFIDMVSDSMMVFGGDPGHHGIGEGPLDMREGMNKFLSAVDITFRRDADTNRPRINKTDSRLDREQKSKGEYYYSS</sequence>
<feature type="domain" description="4Fe-4S ferredoxin-type" evidence="5">
    <location>
        <begin position="40"/>
        <end position="69"/>
    </location>
</feature>
<keyword evidence="6" id="KW-0378">Hydrolase</keyword>
<dbReference type="EC" id="3.6.3.19" evidence="6"/>
<dbReference type="InterPro" id="IPR007209">
    <property type="entry name" value="RNaseL-inhib-like_metal-bd_dom"/>
</dbReference>
<dbReference type="Pfam" id="PF04068">
    <property type="entry name" value="Fer4_RLI"/>
    <property type="match status" value="1"/>
</dbReference>
<evidence type="ECO:0000313" key="7">
    <source>
        <dbReference type="Proteomes" id="UP000030787"/>
    </source>
</evidence>
<dbReference type="Pfam" id="PF00037">
    <property type="entry name" value="Fer4"/>
    <property type="match status" value="1"/>
</dbReference>
<dbReference type="InterPro" id="IPR003439">
    <property type="entry name" value="ABC_transporter-like_ATP-bd"/>
</dbReference>
<evidence type="ECO:0000256" key="2">
    <source>
        <dbReference type="ARBA" id="ARBA00022840"/>
    </source>
</evidence>